<organism evidence="4">
    <name type="scientific">Soboliphyme baturini</name>
    <dbReference type="NCBI Taxonomy" id="241478"/>
    <lineage>
        <taxon>Eukaryota</taxon>
        <taxon>Metazoa</taxon>
        <taxon>Ecdysozoa</taxon>
        <taxon>Nematoda</taxon>
        <taxon>Enoplea</taxon>
        <taxon>Dorylaimia</taxon>
        <taxon>Dioctophymatida</taxon>
        <taxon>Dioctophymatoidea</taxon>
        <taxon>Soboliphymatidae</taxon>
        <taxon>Soboliphyme</taxon>
    </lineage>
</organism>
<keyword evidence="3" id="KW-1185">Reference proteome</keyword>
<sequence length="101" mass="11094">MGRFSFMAARESIGRPSNEAPFTSAPYRPTPLQPQCDPQTSPDARRCGPPCPPRSLCSCSGYIALERCVVQRDPPVVDLVQLIHALIEQRLDQRVGAVCGR</sequence>
<evidence type="ECO:0000313" key="3">
    <source>
        <dbReference type="Proteomes" id="UP000270296"/>
    </source>
</evidence>
<dbReference type="Proteomes" id="UP000270296">
    <property type="component" value="Unassembled WGS sequence"/>
</dbReference>
<reference evidence="2 3" key="2">
    <citation type="submission" date="2018-11" db="EMBL/GenBank/DDBJ databases">
        <authorList>
            <consortium name="Pathogen Informatics"/>
        </authorList>
    </citation>
    <scope>NUCLEOTIDE SEQUENCE [LARGE SCALE GENOMIC DNA]</scope>
</reference>
<gene>
    <name evidence="2" type="ORF">SBAD_LOCUS10816</name>
</gene>
<dbReference type="EMBL" id="UZAM01014611">
    <property type="protein sequence ID" value="VDP34865.1"/>
    <property type="molecule type" value="Genomic_DNA"/>
</dbReference>
<reference evidence="4" key="1">
    <citation type="submission" date="2016-06" db="UniProtKB">
        <authorList>
            <consortium name="WormBaseParasite"/>
        </authorList>
    </citation>
    <scope>IDENTIFICATION</scope>
</reference>
<evidence type="ECO:0000313" key="2">
    <source>
        <dbReference type="EMBL" id="VDP34865.1"/>
    </source>
</evidence>
<accession>A0A183J4L8</accession>
<evidence type="ECO:0000256" key="1">
    <source>
        <dbReference type="SAM" id="MobiDB-lite"/>
    </source>
</evidence>
<protein>
    <submittedName>
        <fullName evidence="2 4">Uncharacterized protein</fullName>
    </submittedName>
</protein>
<evidence type="ECO:0000313" key="4">
    <source>
        <dbReference type="WBParaSite" id="SBAD_0001119201-mRNA-1"/>
    </source>
</evidence>
<dbReference type="AlphaFoldDB" id="A0A183J4L8"/>
<dbReference type="WBParaSite" id="SBAD_0001119201-mRNA-1">
    <property type="protein sequence ID" value="SBAD_0001119201-mRNA-1"/>
    <property type="gene ID" value="SBAD_0001119201"/>
</dbReference>
<proteinExistence type="predicted"/>
<feature type="region of interest" description="Disordered" evidence="1">
    <location>
        <begin position="1"/>
        <end position="44"/>
    </location>
</feature>
<name>A0A183J4L8_9BILA</name>